<dbReference type="GO" id="GO:0016301">
    <property type="term" value="F:kinase activity"/>
    <property type="evidence" value="ECO:0007669"/>
    <property type="project" value="UniProtKB-KW"/>
</dbReference>
<reference evidence="2" key="1">
    <citation type="journal article" date="2019" name="Int. J. Syst. Evol. Microbiol.">
        <title>The Global Catalogue of Microorganisms (GCM) 10K type strain sequencing project: providing services to taxonomists for standard genome sequencing and annotation.</title>
        <authorList>
            <consortium name="The Broad Institute Genomics Platform"/>
            <consortium name="The Broad Institute Genome Sequencing Center for Infectious Disease"/>
            <person name="Wu L."/>
            <person name="Ma J."/>
        </authorList>
    </citation>
    <scope>NUCLEOTIDE SEQUENCE [LARGE SCALE GENOMIC DNA]</scope>
    <source>
        <strain evidence="2">CCM 8932</strain>
    </source>
</reference>
<dbReference type="EMBL" id="JBHSSD010000011">
    <property type="protein sequence ID" value="MFC6163707.1"/>
    <property type="molecule type" value="Genomic_DNA"/>
</dbReference>
<organism evidence="1 2">
    <name type="scientific">Lactiplantibacillus dongliensis</name>
    <dbReference type="NCBI Taxonomy" id="2559919"/>
    <lineage>
        <taxon>Bacteria</taxon>
        <taxon>Bacillati</taxon>
        <taxon>Bacillota</taxon>
        <taxon>Bacilli</taxon>
        <taxon>Lactobacillales</taxon>
        <taxon>Lactobacillaceae</taxon>
        <taxon>Lactiplantibacillus</taxon>
    </lineage>
</organism>
<dbReference type="SUPFAM" id="SSF52540">
    <property type="entry name" value="P-loop containing nucleoside triphosphate hydrolases"/>
    <property type="match status" value="1"/>
</dbReference>
<evidence type="ECO:0000313" key="1">
    <source>
        <dbReference type="EMBL" id="MFC6163707.1"/>
    </source>
</evidence>
<keyword evidence="1" id="KW-0808">Transferase</keyword>
<sequence length="153" mass="17231">METKLIILRGNGDSAKTLLAHRLQAALGPSSLVISQAVVRDRILHVHDQPGNLAIGVIKQLAACNNRQIEYVIVEGILVSARYRAMLVTLMRQFERALVYHFDGPVPETVVSHRHLKLRWLLHDRLNVPQEYQFPTNLSLEAQTAQVLADLRA</sequence>
<dbReference type="RefSeq" id="WP_137641363.1">
    <property type="nucleotide sequence ID" value="NZ_BJDK01000053.1"/>
</dbReference>
<keyword evidence="1" id="KW-0418">Kinase</keyword>
<protein>
    <submittedName>
        <fullName evidence="1">Kinase</fullName>
    </submittedName>
</protein>
<dbReference type="Proteomes" id="UP001596253">
    <property type="component" value="Unassembled WGS sequence"/>
</dbReference>
<keyword evidence="2" id="KW-1185">Reference proteome</keyword>
<proteinExistence type="predicted"/>
<name>A0ABW1R6C1_9LACO</name>
<comment type="caution">
    <text evidence="1">The sequence shown here is derived from an EMBL/GenBank/DDBJ whole genome shotgun (WGS) entry which is preliminary data.</text>
</comment>
<gene>
    <name evidence="1" type="ORF">ACFP3T_03355</name>
</gene>
<dbReference type="InterPro" id="IPR027417">
    <property type="entry name" value="P-loop_NTPase"/>
</dbReference>
<evidence type="ECO:0000313" key="2">
    <source>
        <dbReference type="Proteomes" id="UP001596253"/>
    </source>
</evidence>
<accession>A0ABW1R6C1</accession>